<dbReference type="Pfam" id="PF13853">
    <property type="entry name" value="7tm_4"/>
    <property type="match status" value="1"/>
</dbReference>
<dbReference type="InParanoid" id="A0A6P5JJ51"/>
<keyword evidence="8 12" id="KW-0297">G-protein coupled receptor</keyword>
<dbReference type="CDD" id="cd15227">
    <property type="entry name" value="7tmA_OR14-like"/>
    <property type="match status" value="1"/>
</dbReference>
<keyword evidence="4 13" id="KW-0716">Sensory transduction</keyword>
<gene>
    <name evidence="16" type="primary">LOC110200266</name>
</gene>
<dbReference type="PANTHER" id="PTHR26452">
    <property type="entry name" value="OLFACTORY RECEPTOR"/>
    <property type="match status" value="1"/>
</dbReference>
<feature type="transmembrane region" description="Helical" evidence="13">
    <location>
        <begin position="270"/>
        <end position="290"/>
    </location>
</feature>
<feature type="transmembrane region" description="Helical" evidence="13">
    <location>
        <begin position="96"/>
        <end position="118"/>
    </location>
</feature>
<feature type="transmembrane region" description="Helical" evidence="13">
    <location>
        <begin position="240"/>
        <end position="258"/>
    </location>
</feature>
<keyword evidence="6 13" id="KW-0552">Olfaction</keyword>
<dbReference type="SUPFAM" id="SSF81321">
    <property type="entry name" value="Family A G protein-coupled receptor-like"/>
    <property type="match status" value="1"/>
</dbReference>
<dbReference type="InterPro" id="IPR000725">
    <property type="entry name" value="Olfact_rcpt"/>
</dbReference>
<name>A0A6P5JJ51_PHACI</name>
<feature type="transmembrane region" description="Helical" evidence="13">
    <location>
        <begin position="23"/>
        <end position="47"/>
    </location>
</feature>
<evidence type="ECO:0000256" key="6">
    <source>
        <dbReference type="ARBA" id="ARBA00022725"/>
    </source>
</evidence>
<comment type="similarity">
    <text evidence="12">Belongs to the G-protein coupled receptor 1 family.</text>
</comment>
<reference evidence="16" key="1">
    <citation type="submission" date="2025-08" db="UniProtKB">
        <authorList>
            <consortium name="RefSeq"/>
        </authorList>
    </citation>
    <scope>IDENTIFICATION</scope>
    <source>
        <tissue evidence="16">Spleen</tissue>
    </source>
</reference>
<accession>A0A6P5JJ51</accession>
<dbReference type="FunCoup" id="A0A6P5JJ51">
    <property type="interactions" value="33"/>
</dbReference>
<feature type="transmembrane region" description="Helical" evidence="13">
    <location>
        <begin position="192"/>
        <end position="219"/>
    </location>
</feature>
<dbReference type="GO" id="GO:0005886">
    <property type="term" value="C:plasma membrane"/>
    <property type="evidence" value="ECO:0007669"/>
    <property type="project" value="UniProtKB-SubCell"/>
</dbReference>
<dbReference type="Gene3D" id="1.20.1070.10">
    <property type="entry name" value="Rhodopsin 7-helix transmembrane proteins"/>
    <property type="match status" value="1"/>
</dbReference>
<evidence type="ECO:0000256" key="1">
    <source>
        <dbReference type="ARBA" id="ARBA00002936"/>
    </source>
</evidence>
<comment type="function">
    <text evidence="1">Odorant receptor.</text>
</comment>
<dbReference type="PRINTS" id="PR00237">
    <property type="entry name" value="GPCRRHODOPSN"/>
</dbReference>
<dbReference type="InterPro" id="IPR017452">
    <property type="entry name" value="GPCR_Rhodpsn_7TM"/>
</dbReference>
<organism evidence="15 16">
    <name type="scientific">Phascolarctos cinereus</name>
    <name type="common">Koala</name>
    <dbReference type="NCBI Taxonomy" id="38626"/>
    <lineage>
        <taxon>Eukaryota</taxon>
        <taxon>Metazoa</taxon>
        <taxon>Chordata</taxon>
        <taxon>Craniata</taxon>
        <taxon>Vertebrata</taxon>
        <taxon>Euteleostomi</taxon>
        <taxon>Mammalia</taxon>
        <taxon>Metatheria</taxon>
        <taxon>Diprotodontia</taxon>
        <taxon>Phascolarctidae</taxon>
        <taxon>Phascolarctos</taxon>
    </lineage>
</organism>
<evidence type="ECO:0000256" key="5">
    <source>
        <dbReference type="ARBA" id="ARBA00022692"/>
    </source>
</evidence>
<evidence type="ECO:0000256" key="4">
    <source>
        <dbReference type="ARBA" id="ARBA00022606"/>
    </source>
</evidence>
<evidence type="ECO:0000313" key="15">
    <source>
        <dbReference type="Proteomes" id="UP000515140"/>
    </source>
</evidence>
<dbReference type="RefSeq" id="XP_020831159.1">
    <property type="nucleotide sequence ID" value="XM_020975500.1"/>
</dbReference>
<dbReference type="GeneID" id="110200266"/>
<keyword evidence="15" id="KW-1185">Reference proteome</keyword>
<sequence length="308" mass="34537">MGNLTIITEFLLMDFSKNWELQVLHAMLFLLIYMMALMGNLLIFILISLDGHLHTPMYFFLKNLSFLDICLISVTVPKSIANSLSHSCSISYLGCVLQLFLVILFAGSEISLLTVMSYDRYIAICLPLHYETIMTKGSCVRMAVASWFSGGVVGAMYSATTFSLPFCGPKEIHQFFCDVPSLLRISCSEKHIAVYVSIAIGLGLVIFCCISIIISYGHIFTTVLKIPATKGWPKAFSTSLPHLIVFMVFIITGAMAYFKTPLDSDSVLDLMFSMFYTMVPPTLNPVIYSLRNKDMKAALRKFITWKYS</sequence>
<evidence type="ECO:0000256" key="9">
    <source>
        <dbReference type="ARBA" id="ARBA00023136"/>
    </source>
</evidence>
<evidence type="ECO:0000256" key="10">
    <source>
        <dbReference type="ARBA" id="ARBA00023170"/>
    </source>
</evidence>
<dbReference type="InterPro" id="IPR000276">
    <property type="entry name" value="GPCR_Rhodpsn"/>
</dbReference>
<comment type="subcellular location">
    <subcellularLocation>
        <location evidence="2 13">Cell membrane</location>
        <topology evidence="2 13">Multi-pass membrane protein</topology>
    </subcellularLocation>
</comment>
<evidence type="ECO:0000256" key="8">
    <source>
        <dbReference type="ARBA" id="ARBA00023040"/>
    </source>
</evidence>
<evidence type="ECO:0000259" key="14">
    <source>
        <dbReference type="PROSITE" id="PS50262"/>
    </source>
</evidence>
<dbReference type="Proteomes" id="UP000515140">
    <property type="component" value="Unplaced"/>
</dbReference>
<evidence type="ECO:0000256" key="3">
    <source>
        <dbReference type="ARBA" id="ARBA00022475"/>
    </source>
</evidence>
<proteinExistence type="inferred from homology"/>
<dbReference type="KEGG" id="pcw:110200266"/>
<dbReference type="PROSITE" id="PS00237">
    <property type="entry name" value="G_PROTEIN_RECEP_F1_1"/>
    <property type="match status" value="1"/>
</dbReference>
<dbReference type="PRINTS" id="PR00245">
    <property type="entry name" value="OLFACTORYR"/>
</dbReference>
<protein>
    <recommendedName>
        <fullName evidence="13">Olfactory receptor</fullName>
    </recommendedName>
</protein>
<dbReference type="FunFam" id="1.20.1070.10:FF:000037">
    <property type="entry name" value="Olfactory receptor"/>
    <property type="match status" value="1"/>
</dbReference>
<keyword evidence="10 12" id="KW-0675">Receptor</keyword>
<keyword evidence="7 13" id="KW-1133">Transmembrane helix</keyword>
<dbReference type="PROSITE" id="PS50262">
    <property type="entry name" value="G_PROTEIN_RECEP_F1_2"/>
    <property type="match status" value="1"/>
</dbReference>
<keyword evidence="5 12" id="KW-0812">Transmembrane</keyword>
<evidence type="ECO:0000256" key="7">
    <source>
        <dbReference type="ARBA" id="ARBA00022989"/>
    </source>
</evidence>
<dbReference type="InterPro" id="IPR050516">
    <property type="entry name" value="Olfactory_GPCR"/>
</dbReference>
<evidence type="ECO:0000256" key="11">
    <source>
        <dbReference type="ARBA" id="ARBA00023224"/>
    </source>
</evidence>
<keyword evidence="3 13" id="KW-1003">Cell membrane</keyword>
<evidence type="ECO:0000256" key="12">
    <source>
        <dbReference type="RuleBase" id="RU000688"/>
    </source>
</evidence>
<feature type="transmembrane region" description="Helical" evidence="13">
    <location>
        <begin position="139"/>
        <end position="159"/>
    </location>
</feature>
<dbReference type="GO" id="GO:0004984">
    <property type="term" value="F:olfactory receptor activity"/>
    <property type="evidence" value="ECO:0007669"/>
    <property type="project" value="InterPro"/>
</dbReference>
<keyword evidence="9 13" id="KW-0472">Membrane</keyword>
<dbReference type="AlphaFoldDB" id="A0A6P5JJ51"/>
<dbReference type="GO" id="GO:0004930">
    <property type="term" value="F:G protein-coupled receptor activity"/>
    <property type="evidence" value="ECO:0007669"/>
    <property type="project" value="UniProtKB-KW"/>
</dbReference>
<keyword evidence="11 12" id="KW-0807">Transducer</keyword>
<evidence type="ECO:0000256" key="2">
    <source>
        <dbReference type="ARBA" id="ARBA00004651"/>
    </source>
</evidence>
<evidence type="ECO:0000313" key="16">
    <source>
        <dbReference type="RefSeq" id="XP_020831159.1"/>
    </source>
</evidence>
<evidence type="ECO:0000256" key="13">
    <source>
        <dbReference type="RuleBase" id="RU363047"/>
    </source>
</evidence>
<feature type="domain" description="G-protein coupled receptors family 1 profile" evidence="14">
    <location>
        <begin position="39"/>
        <end position="288"/>
    </location>
</feature>